<reference evidence="2 3" key="1">
    <citation type="submission" date="2024-02" db="EMBL/GenBank/DDBJ databases">
        <title>Bacteria isolated from the canopy kelp, Nereocystis luetkeana.</title>
        <authorList>
            <person name="Pfister C.A."/>
            <person name="Younker I.T."/>
            <person name="Light S.H."/>
        </authorList>
    </citation>
    <scope>NUCLEOTIDE SEQUENCE [LARGE SCALE GENOMIC DNA]</scope>
    <source>
        <strain evidence="2 3">TI.4.07</strain>
    </source>
</reference>
<feature type="transmembrane region" description="Helical" evidence="1">
    <location>
        <begin position="6"/>
        <end position="28"/>
    </location>
</feature>
<protein>
    <submittedName>
        <fullName evidence="2">MFS transporter</fullName>
    </submittedName>
</protein>
<sequence>FNLIGLSGLFYLSFALSFLGIAYVLFMVPNVVQHTFRRHTTPSADALGKVIKDSKLLYLNISVILLHASLTA</sequence>
<keyword evidence="3" id="KW-1185">Reference proteome</keyword>
<keyword evidence="1" id="KW-1133">Transmembrane helix</keyword>
<keyword evidence="1" id="KW-0472">Membrane</keyword>
<organism evidence="2 3">
    <name type="scientific">Marinomonas arenicola</name>
    <dbReference type="NCBI Taxonomy" id="569601"/>
    <lineage>
        <taxon>Bacteria</taxon>
        <taxon>Pseudomonadati</taxon>
        <taxon>Pseudomonadota</taxon>
        <taxon>Gammaproteobacteria</taxon>
        <taxon>Oceanospirillales</taxon>
        <taxon>Oceanospirillaceae</taxon>
        <taxon>Marinomonas</taxon>
    </lineage>
</organism>
<gene>
    <name evidence="2" type="ORF">V6242_18235</name>
</gene>
<comment type="caution">
    <text evidence="2">The sequence shown here is derived from an EMBL/GenBank/DDBJ whole genome shotgun (WGS) entry which is preliminary data.</text>
</comment>
<evidence type="ECO:0000256" key="1">
    <source>
        <dbReference type="SAM" id="Phobius"/>
    </source>
</evidence>
<name>A0ABU9GBB7_9GAMM</name>
<dbReference type="Gene3D" id="1.20.1250.20">
    <property type="entry name" value="MFS general substrate transporter like domains"/>
    <property type="match status" value="1"/>
</dbReference>
<evidence type="ECO:0000313" key="3">
    <source>
        <dbReference type="Proteomes" id="UP001379949"/>
    </source>
</evidence>
<dbReference type="Proteomes" id="UP001379949">
    <property type="component" value="Unassembled WGS sequence"/>
</dbReference>
<proteinExistence type="predicted"/>
<feature type="non-terminal residue" evidence="2">
    <location>
        <position position="1"/>
    </location>
</feature>
<dbReference type="InterPro" id="IPR036259">
    <property type="entry name" value="MFS_trans_sf"/>
</dbReference>
<dbReference type="EMBL" id="JBAKAR010000248">
    <property type="protein sequence ID" value="MEL0615073.1"/>
    <property type="molecule type" value="Genomic_DNA"/>
</dbReference>
<evidence type="ECO:0000313" key="2">
    <source>
        <dbReference type="EMBL" id="MEL0615073.1"/>
    </source>
</evidence>
<accession>A0ABU9GBB7</accession>
<keyword evidence="1" id="KW-0812">Transmembrane</keyword>
<feature type="non-terminal residue" evidence="2">
    <location>
        <position position="72"/>
    </location>
</feature>